<dbReference type="HAMAP" id="MF_01077">
    <property type="entry name" value="RimP"/>
    <property type="match status" value="1"/>
</dbReference>
<sequence>MAKQKIEDLVYDLVKPIIDEQNLELVDVEYKKEGQHWYLRVYIDSEDGITLDNCELISGLLDPVLDKEDLILDSYFLEVSSPGLDRALKKDRDFLRYIGREVEVTLYQPLNNTKNFRGINKGLKNNYLSILLEDNKSFEIPMKQVASVKLYFEF</sequence>
<dbReference type="Pfam" id="PF17384">
    <property type="entry name" value="DUF150_C"/>
    <property type="match status" value="1"/>
</dbReference>
<dbReference type="InterPro" id="IPR036847">
    <property type="entry name" value="RimP_C_sf"/>
</dbReference>
<dbReference type="FunFam" id="3.30.300.70:FF:000001">
    <property type="entry name" value="Ribosome maturation factor RimP"/>
    <property type="match status" value="1"/>
</dbReference>
<dbReference type="AlphaFoldDB" id="A0A6A7K9H6"/>
<dbReference type="Proteomes" id="UP000440004">
    <property type="component" value="Unassembled WGS sequence"/>
</dbReference>
<accession>A0A6A7K9H6</accession>
<dbReference type="SUPFAM" id="SSF75420">
    <property type="entry name" value="YhbC-like, N-terminal domain"/>
    <property type="match status" value="1"/>
</dbReference>
<protein>
    <recommendedName>
        <fullName evidence="3">Ribosome maturation factor RimP</fullName>
    </recommendedName>
</protein>
<dbReference type="PANTHER" id="PTHR33867:SF1">
    <property type="entry name" value="RIBOSOME MATURATION FACTOR RIMP"/>
    <property type="match status" value="1"/>
</dbReference>
<dbReference type="EMBL" id="WHNX01000011">
    <property type="protein sequence ID" value="MPW25837.1"/>
    <property type="molecule type" value="Genomic_DNA"/>
</dbReference>
<dbReference type="InterPro" id="IPR028989">
    <property type="entry name" value="RimP_N"/>
</dbReference>
<dbReference type="Gene3D" id="3.30.300.70">
    <property type="entry name" value="RimP-like superfamily, N-terminal"/>
    <property type="match status" value="1"/>
</dbReference>
<evidence type="ECO:0000313" key="7">
    <source>
        <dbReference type="Proteomes" id="UP000440004"/>
    </source>
</evidence>
<dbReference type="CDD" id="cd01734">
    <property type="entry name" value="YlxS_C"/>
    <property type="match status" value="1"/>
</dbReference>
<evidence type="ECO:0000313" key="6">
    <source>
        <dbReference type="EMBL" id="MPW25837.1"/>
    </source>
</evidence>
<dbReference type="PANTHER" id="PTHR33867">
    <property type="entry name" value="RIBOSOME MATURATION FACTOR RIMP"/>
    <property type="match status" value="1"/>
</dbReference>
<gene>
    <name evidence="3" type="primary">rimP</name>
    <name evidence="6" type="ORF">GC105_08545</name>
</gene>
<comment type="caution">
    <text evidence="6">The sequence shown here is derived from an EMBL/GenBank/DDBJ whole genome shotgun (WGS) entry which is preliminary data.</text>
</comment>
<evidence type="ECO:0000259" key="5">
    <source>
        <dbReference type="Pfam" id="PF17384"/>
    </source>
</evidence>
<name>A0A6A7K9H6_9FIRM</name>
<comment type="function">
    <text evidence="3">Required for maturation of 30S ribosomal subunits.</text>
</comment>
<dbReference type="RefSeq" id="WP_152803693.1">
    <property type="nucleotide sequence ID" value="NZ_WHNX01000011.1"/>
</dbReference>
<proteinExistence type="inferred from homology"/>
<organism evidence="6 7">
    <name type="scientific">Alkalibaculum sporogenes</name>
    <dbReference type="NCBI Taxonomy" id="2655001"/>
    <lineage>
        <taxon>Bacteria</taxon>
        <taxon>Bacillati</taxon>
        <taxon>Bacillota</taxon>
        <taxon>Clostridia</taxon>
        <taxon>Eubacteriales</taxon>
        <taxon>Eubacteriaceae</taxon>
        <taxon>Alkalibaculum</taxon>
    </lineage>
</organism>
<dbReference type="InterPro" id="IPR035956">
    <property type="entry name" value="RimP_N_sf"/>
</dbReference>
<dbReference type="GO" id="GO:0000028">
    <property type="term" value="P:ribosomal small subunit assembly"/>
    <property type="evidence" value="ECO:0007669"/>
    <property type="project" value="TreeGrafter"/>
</dbReference>
<keyword evidence="1 3" id="KW-0963">Cytoplasm</keyword>
<comment type="subcellular location">
    <subcellularLocation>
        <location evidence="3">Cytoplasm</location>
    </subcellularLocation>
</comment>
<evidence type="ECO:0000256" key="1">
    <source>
        <dbReference type="ARBA" id="ARBA00022490"/>
    </source>
</evidence>
<comment type="similarity">
    <text evidence="3">Belongs to the RimP family.</text>
</comment>
<dbReference type="Pfam" id="PF02576">
    <property type="entry name" value="RimP_N"/>
    <property type="match status" value="1"/>
</dbReference>
<reference evidence="6 7" key="1">
    <citation type="submission" date="2019-10" db="EMBL/GenBank/DDBJ databases">
        <title>Alkalibaculum tamaniensis sp.nov., a new alkaliphilic acetogen, isolated on methoxylated aromatics from a mud volcano.</title>
        <authorList>
            <person name="Khomyakova M.A."/>
            <person name="Merkel A.Y."/>
            <person name="Bonch-Osmolovskaya E.A."/>
            <person name="Slobodkin A.I."/>
        </authorList>
    </citation>
    <scope>NUCLEOTIDE SEQUENCE [LARGE SCALE GENOMIC DNA]</scope>
    <source>
        <strain evidence="6 7">M08DMB</strain>
    </source>
</reference>
<dbReference type="InterPro" id="IPR003728">
    <property type="entry name" value="Ribosome_maturation_RimP"/>
</dbReference>
<keyword evidence="2 3" id="KW-0690">Ribosome biogenesis</keyword>
<dbReference type="InterPro" id="IPR028998">
    <property type="entry name" value="RimP_C"/>
</dbReference>
<keyword evidence="7" id="KW-1185">Reference proteome</keyword>
<feature type="domain" description="Ribosome maturation factor RimP C-terminal" evidence="5">
    <location>
        <begin position="88"/>
        <end position="154"/>
    </location>
</feature>
<dbReference type="SUPFAM" id="SSF74942">
    <property type="entry name" value="YhbC-like, C-terminal domain"/>
    <property type="match status" value="1"/>
</dbReference>
<evidence type="ECO:0000256" key="3">
    <source>
        <dbReference type="HAMAP-Rule" id="MF_01077"/>
    </source>
</evidence>
<feature type="domain" description="Ribosome maturation factor RimP N-terminal" evidence="4">
    <location>
        <begin position="13"/>
        <end position="85"/>
    </location>
</feature>
<dbReference type="Gene3D" id="2.30.30.180">
    <property type="entry name" value="Ribosome maturation factor RimP, C-terminal domain"/>
    <property type="match status" value="1"/>
</dbReference>
<evidence type="ECO:0000259" key="4">
    <source>
        <dbReference type="Pfam" id="PF02576"/>
    </source>
</evidence>
<dbReference type="GO" id="GO:0005829">
    <property type="term" value="C:cytosol"/>
    <property type="evidence" value="ECO:0007669"/>
    <property type="project" value="TreeGrafter"/>
</dbReference>
<evidence type="ECO:0000256" key="2">
    <source>
        <dbReference type="ARBA" id="ARBA00022517"/>
    </source>
</evidence>
<dbReference type="GO" id="GO:0006412">
    <property type="term" value="P:translation"/>
    <property type="evidence" value="ECO:0007669"/>
    <property type="project" value="TreeGrafter"/>
</dbReference>